<dbReference type="EnsemblPlants" id="PGSC0003DMT400085370">
    <property type="protein sequence ID" value="PGSC0003DMT400085370"/>
    <property type="gene ID" value="PGSC0003DMG400034941"/>
</dbReference>
<reference evidence="1" key="2">
    <citation type="submission" date="2015-06" db="UniProtKB">
        <authorList>
            <consortium name="EnsemblPlants"/>
        </authorList>
    </citation>
    <scope>IDENTIFICATION</scope>
    <source>
        <strain evidence="1">DM1-3 516 R44</strain>
    </source>
</reference>
<dbReference type="HOGENOM" id="CLU_162314_0_0_1"/>
<protein>
    <submittedName>
        <fullName evidence="1">Gag-pol protein</fullName>
    </submittedName>
</protein>
<dbReference type="InParanoid" id="M1D9C9"/>
<evidence type="ECO:0000313" key="1">
    <source>
        <dbReference type="EnsemblPlants" id="PGSC0003DMT400085370"/>
    </source>
</evidence>
<dbReference type="PaxDb" id="4113-PGSC0003DMT400085370"/>
<organism evidence="1 2">
    <name type="scientific">Solanum tuberosum</name>
    <name type="common">Potato</name>
    <dbReference type="NCBI Taxonomy" id="4113"/>
    <lineage>
        <taxon>Eukaryota</taxon>
        <taxon>Viridiplantae</taxon>
        <taxon>Streptophyta</taxon>
        <taxon>Embryophyta</taxon>
        <taxon>Tracheophyta</taxon>
        <taxon>Spermatophyta</taxon>
        <taxon>Magnoliopsida</taxon>
        <taxon>eudicotyledons</taxon>
        <taxon>Gunneridae</taxon>
        <taxon>Pentapetalae</taxon>
        <taxon>asterids</taxon>
        <taxon>lamiids</taxon>
        <taxon>Solanales</taxon>
        <taxon>Solanaceae</taxon>
        <taxon>Solanoideae</taxon>
        <taxon>Solaneae</taxon>
        <taxon>Solanum</taxon>
    </lineage>
</organism>
<sequence length="121" mass="14064">MQTLVTRINIQRLVDPVKHSESVVIMPPRRDMRGHLTRHNIEEQGLPNAPEVQPQGEVTNAEFWDAIQMLIQVVTNQVGQQRRARQEEDDTSRIREFLRMNPPSFTGSSNIEDPKYFVEEL</sequence>
<dbReference type="Proteomes" id="UP000011115">
    <property type="component" value="Unassembled WGS sequence"/>
</dbReference>
<accession>M1D9C9</accession>
<reference evidence="2" key="1">
    <citation type="journal article" date="2011" name="Nature">
        <title>Genome sequence and analysis of the tuber crop potato.</title>
        <authorList>
            <consortium name="The Potato Genome Sequencing Consortium"/>
        </authorList>
    </citation>
    <scope>NUCLEOTIDE SEQUENCE [LARGE SCALE GENOMIC DNA]</scope>
    <source>
        <strain evidence="2">cv. DM1-3 516 R44</strain>
    </source>
</reference>
<proteinExistence type="predicted"/>
<evidence type="ECO:0000313" key="2">
    <source>
        <dbReference type="Proteomes" id="UP000011115"/>
    </source>
</evidence>
<dbReference type="Gramene" id="PGSC0003DMT400085370">
    <property type="protein sequence ID" value="PGSC0003DMT400085370"/>
    <property type="gene ID" value="PGSC0003DMG400034941"/>
</dbReference>
<dbReference type="AlphaFoldDB" id="M1D9C9"/>
<name>M1D9C9_SOLTU</name>
<keyword evidence="2" id="KW-1185">Reference proteome</keyword>